<protein>
    <submittedName>
        <fullName evidence="2">Uncharacterized protein</fullName>
    </submittedName>
</protein>
<gene>
    <name evidence="2" type="ORF">LIER_32024</name>
</gene>
<feature type="region of interest" description="Disordered" evidence="1">
    <location>
        <begin position="19"/>
        <end position="38"/>
    </location>
</feature>
<evidence type="ECO:0000256" key="1">
    <source>
        <dbReference type="SAM" id="MobiDB-lite"/>
    </source>
</evidence>
<reference evidence="2 3" key="1">
    <citation type="submission" date="2024-01" db="EMBL/GenBank/DDBJ databases">
        <title>The complete chloroplast genome sequence of Lithospermum erythrorhizon: insights into the phylogenetic relationship among Boraginaceae species and the maternal lineages of purple gromwells.</title>
        <authorList>
            <person name="Okada T."/>
            <person name="Watanabe K."/>
        </authorList>
    </citation>
    <scope>NUCLEOTIDE SEQUENCE [LARGE SCALE GENOMIC DNA]</scope>
</reference>
<keyword evidence="3" id="KW-1185">Reference proteome</keyword>
<evidence type="ECO:0000313" key="3">
    <source>
        <dbReference type="Proteomes" id="UP001454036"/>
    </source>
</evidence>
<dbReference type="Proteomes" id="UP001454036">
    <property type="component" value="Unassembled WGS sequence"/>
</dbReference>
<name>A0AAV3RYN0_LITER</name>
<organism evidence="2 3">
    <name type="scientific">Lithospermum erythrorhizon</name>
    <name type="common">Purple gromwell</name>
    <name type="synonym">Lithospermum officinale var. erythrorhizon</name>
    <dbReference type="NCBI Taxonomy" id="34254"/>
    <lineage>
        <taxon>Eukaryota</taxon>
        <taxon>Viridiplantae</taxon>
        <taxon>Streptophyta</taxon>
        <taxon>Embryophyta</taxon>
        <taxon>Tracheophyta</taxon>
        <taxon>Spermatophyta</taxon>
        <taxon>Magnoliopsida</taxon>
        <taxon>eudicotyledons</taxon>
        <taxon>Gunneridae</taxon>
        <taxon>Pentapetalae</taxon>
        <taxon>asterids</taxon>
        <taxon>lamiids</taxon>
        <taxon>Boraginales</taxon>
        <taxon>Boraginaceae</taxon>
        <taxon>Boraginoideae</taxon>
        <taxon>Lithospermeae</taxon>
        <taxon>Lithospermum</taxon>
    </lineage>
</organism>
<comment type="caution">
    <text evidence="2">The sequence shown here is derived from an EMBL/GenBank/DDBJ whole genome shotgun (WGS) entry which is preliminary data.</text>
</comment>
<proteinExistence type="predicted"/>
<sequence length="287" mass="32243">MVIPKVTYPTIVVEVPSSDTLSDPIGNHQAPSPTPIALPPATAPKEEVCHREGKAPMLVYDGKYLENPFQIPNLEVSLNSPWNSRKFNYHLTRPLFSKQMAAQYKPLRDPYAALAQSMKHVLQAVNGTHILAKRAHHLARMNSALEYQLKCQKNAFSHKNTLLKGLDIERTNLKTELKDVERADLISERNASQTHYKELEQARVGDDLRATEALNQAKKERDAALASLTSSSTLATQNIREFLNSDQYASKIQSECAAYFATLPLDHKDRFPNLITLFNEEKVGKPN</sequence>
<dbReference type="AlphaFoldDB" id="A0AAV3RYN0"/>
<evidence type="ECO:0000313" key="2">
    <source>
        <dbReference type="EMBL" id="GAA0184736.1"/>
    </source>
</evidence>
<dbReference type="EMBL" id="BAABME010012126">
    <property type="protein sequence ID" value="GAA0184736.1"/>
    <property type="molecule type" value="Genomic_DNA"/>
</dbReference>
<accession>A0AAV3RYN0</accession>